<evidence type="ECO:0000313" key="3">
    <source>
        <dbReference type="Proteomes" id="UP000601435"/>
    </source>
</evidence>
<organism evidence="2 3">
    <name type="scientific">Symbiodinium necroappetens</name>
    <dbReference type="NCBI Taxonomy" id="1628268"/>
    <lineage>
        <taxon>Eukaryota</taxon>
        <taxon>Sar</taxon>
        <taxon>Alveolata</taxon>
        <taxon>Dinophyceae</taxon>
        <taxon>Suessiales</taxon>
        <taxon>Symbiodiniaceae</taxon>
        <taxon>Symbiodinium</taxon>
    </lineage>
</organism>
<dbReference type="EMBL" id="CAJNJA010049975">
    <property type="protein sequence ID" value="CAE7839372.1"/>
    <property type="molecule type" value="Genomic_DNA"/>
</dbReference>
<comment type="caution">
    <text evidence="2">The sequence shown here is derived from an EMBL/GenBank/DDBJ whole genome shotgun (WGS) entry which is preliminary data.</text>
</comment>
<dbReference type="OrthoDB" id="438070at2759"/>
<proteinExistence type="predicted"/>
<feature type="compositionally biased region" description="Low complexity" evidence="1">
    <location>
        <begin position="73"/>
        <end position="86"/>
    </location>
</feature>
<dbReference type="Proteomes" id="UP000601435">
    <property type="component" value="Unassembled WGS sequence"/>
</dbReference>
<feature type="compositionally biased region" description="Basic and acidic residues" evidence="1">
    <location>
        <begin position="112"/>
        <end position="150"/>
    </location>
</feature>
<feature type="compositionally biased region" description="Basic and acidic residues" evidence="1">
    <location>
        <begin position="29"/>
        <end position="39"/>
    </location>
</feature>
<evidence type="ECO:0000313" key="2">
    <source>
        <dbReference type="EMBL" id="CAE7839372.1"/>
    </source>
</evidence>
<accession>A0A812ZUL3</accession>
<gene>
    <name evidence="2" type="primary">Gyltl1b</name>
    <name evidence="2" type="ORF">SNEC2469_LOCUS25376</name>
</gene>
<protein>
    <submittedName>
        <fullName evidence="2">Gyltl1b protein</fullName>
    </submittedName>
</protein>
<evidence type="ECO:0000256" key="1">
    <source>
        <dbReference type="SAM" id="MobiDB-lite"/>
    </source>
</evidence>
<reference evidence="2" key="1">
    <citation type="submission" date="2021-02" db="EMBL/GenBank/DDBJ databases">
        <authorList>
            <person name="Dougan E. K."/>
            <person name="Rhodes N."/>
            <person name="Thang M."/>
            <person name="Chan C."/>
        </authorList>
    </citation>
    <scope>NUCLEOTIDE SEQUENCE</scope>
</reference>
<feature type="region of interest" description="Disordered" evidence="1">
    <location>
        <begin position="25"/>
        <end position="150"/>
    </location>
</feature>
<feature type="compositionally biased region" description="Basic residues" evidence="1">
    <location>
        <begin position="100"/>
        <end position="111"/>
    </location>
</feature>
<dbReference type="AlphaFoldDB" id="A0A812ZUL3"/>
<name>A0A812ZUL3_9DINO</name>
<feature type="compositionally biased region" description="Basic and acidic residues" evidence="1">
    <location>
        <begin position="58"/>
        <end position="72"/>
    </location>
</feature>
<sequence length="224" mass="25314">METIPAGWCVTFKFRDDHPEFLTVYVEKQQLKPRDDPDHAGNPPGNPPRNPPKPKGRRPPEHDYLGPDDIPRPETSPTSSASPGTPDGIELPTASTDKPRRSKKKDKKNKAKEKVHPGQMRKPEDDPKGKVEAPGDAKNKAPPKLDDEGSRFKEKAMKLVRTHVLLVNEDVNVKGMTKALRETKVPEWKGEVSQLQDQIPGFRCLERNDYNHQLIQLHPKLNIQ</sequence>
<keyword evidence="3" id="KW-1185">Reference proteome</keyword>